<protein>
    <submittedName>
        <fullName evidence="6">ABC Transporter Permease protein</fullName>
    </submittedName>
</protein>
<keyword evidence="3 5" id="KW-1133">Transmembrane helix</keyword>
<dbReference type="KEGG" id="lbk:LVISKB_1969"/>
<evidence type="ECO:0000313" key="7">
    <source>
        <dbReference type="Proteomes" id="UP000012042"/>
    </source>
</evidence>
<evidence type="ECO:0000256" key="2">
    <source>
        <dbReference type="ARBA" id="ARBA00022692"/>
    </source>
</evidence>
<evidence type="ECO:0000256" key="3">
    <source>
        <dbReference type="ARBA" id="ARBA00022989"/>
    </source>
</evidence>
<feature type="transmembrane region" description="Helical" evidence="5">
    <location>
        <begin position="236"/>
        <end position="256"/>
    </location>
</feature>
<feature type="transmembrane region" description="Helical" evidence="5">
    <location>
        <begin position="276"/>
        <end position="296"/>
    </location>
</feature>
<evidence type="ECO:0000313" key="6">
    <source>
        <dbReference type="EMBL" id="BAN07604.1"/>
    </source>
</evidence>
<feature type="transmembrane region" description="Helical" evidence="5">
    <location>
        <begin position="141"/>
        <end position="163"/>
    </location>
</feature>
<dbReference type="Proteomes" id="UP000012042">
    <property type="component" value="Chromosome"/>
</dbReference>
<evidence type="ECO:0000256" key="5">
    <source>
        <dbReference type="SAM" id="Phobius"/>
    </source>
</evidence>
<dbReference type="CDD" id="cd16914">
    <property type="entry name" value="EcfT"/>
    <property type="match status" value="1"/>
</dbReference>
<dbReference type="GO" id="GO:0005886">
    <property type="term" value="C:plasma membrane"/>
    <property type="evidence" value="ECO:0007669"/>
    <property type="project" value="TreeGrafter"/>
</dbReference>
<name>M5AFK3_LEVBR</name>
<reference evidence="6 7" key="1">
    <citation type="journal article" date="2013" name="PLoS ONE">
        <title>Genomic Analysis by Deep Sequencing of the Probiotic Lactobacillus brevis KB290 Harboring Nine Plasmids Reveals Genomic Stability.</title>
        <authorList>
            <person name="Fukao M."/>
            <person name="Oshima K."/>
            <person name="Morita H."/>
            <person name="Toh H."/>
            <person name="Suda W."/>
            <person name="Kim S.W."/>
            <person name="Suzuki S."/>
            <person name="Yakabe T."/>
            <person name="Hattori M."/>
            <person name="Yajima N."/>
        </authorList>
    </citation>
    <scope>NUCLEOTIDE SEQUENCE [LARGE SCALE GENOMIC DNA]</scope>
    <source>
        <strain evidence="6 7">KB290</strain>
    </source>
</reference>
<organism evidence="6 7">
    <name type="scientific">Levilactobacillus brevis KB290</name>
    <dbReference type="NCBI Taxonomy" id="1001583"/>
    <lineage>
        <taxon>Bacteria</taxon>
        <taxon>Bacillati</taxon>
        <taxon>Bacillota</taxon>
        <taxon>Bacilli</taxon>
        <taxon>Lactobacillales</taxon>
        <taxon>Lactobacillaceae</taxon>
        <taxon>Levilactobacillus</taxon>
    </lineage>
</organism>
<keyword evidence="2 5" id="KW-0812">Transmembrane</keyword>
<evidence type="ECO:0000256" key="4">
    <source>
        <dbReference type="ARBA" id="ARBA00023136"/>
    </source>
</evidence>
<feature type="transmembrane region" description="Helical" evidence="5">
    <location>
        <begin position="67"/>
        <end position="88"/>
    </location>
</feature>
<dbReference type="InterPro" id="IPR003339">
    <property type="entry name" value="ABC/ECF_trnsptr_transmembrane"/>
</dbReference>
<feature type="transmembrane region" description="Helical" evidence="5">
    <location>
        <begin position="24"/>
        <end position="55"/>
    </location>
</feature>
<keyword evidence="4 5" id="KW-0472">Membrane</keyword>
<dbReference type="HOGENOM" id="CLU_064704_0_1_9"/>
<feature type="transmembrane region" description="Helical" evidence="5">
    <location>
        <begin position="108"/>
        <end position="129"/>
    </location>
</feature>
<dbReference type="EMBL" id="AP012167">
    <property type="protein sequence ID" value="BAN07604.1"/>
    <property type="molecule type" value="Genomic_DNA"/>
</dbReference>
<dbReference type="PANTHER" id="PTHR33514">
    <property type="entry name" value="PROTEIN ABCI12, CHLOROPLASTIC"/>
    <property type="match status" value="1"/>
</dbReference>
<gene>
    <name evidence="6" type="ORF">LVISKB_1969</name>
</gene>
<dbReference type="AlphaFoldDB" id="M5AFK3"/>
<dbReference type="PATRIC" id="fig|1001583.3.peg.1955"/>
<proteinExistence type="predicted"/>
<sequence>MNREMRVGIQTESKLMSQLHPLAALIYFVALFTLLLIINHLLLTVLMFASLVGLCRWYLGRHRVVQLLKGVSSLMILIWGLNVLLNQTGPVWWQWSVGPLTFRLTKTAVLYGGTMALSLGGMILAFVWFNQIMTTPKLSYLLFPVVPRLAMLLTISLRMVHLFTVKFRRLVMLQKTRNVVVSEGSWRQRLQQTGQFLRILLIDSVSSAMETAVLMEARGFGAHKRSHYRTFRWTTVDTVFTVGSVGLFAISLYLRFLGWGWTTDVRQFLWWQKTDGWFVLPLAIFLGVPVIGEVGYRLCQN</sequence>
<accession>M5AFK3</accession>
<evidence type="ECO:0000256" key="1">
    <source>
        <dbReference type="ARBA" id="ARBA00004141"/>
    </source>
</evidence>
<dbReference type="PANTHER" id="PTHR33514:SF13">
    <property type="entry name" value="PROTEIN ABCI12, CHLOROPLASTIC"/>
    <property type="match status" value="1"/>
</dbReference>
<comment type="subcellular location">
    <subcellularLocation>
        <location evidence="1">Membrane</location>
        <topology evidence="1">Multi-pass membrane protein</topology>
    </subcellularLocation>
</comment>